<dbReference type="PANTHER" id="PTHR33352">
    <property type="entry name" value="SLR1095 PROTEIN"/>
    <property type="match status" value="1"/>
</dbReference>
<dbReference type="GO" id="GO:0004519">
    <property type="term" value="F:endonuclease activity"/>
    <property type="evidence" value="ECO:0007669"/>
    <property type="project" value="UniProtKB-KW"/>
</dbReference>
<dbReference type="PANTHER" id="PTHR33352:SF3">
    <property type="entry name" value="SLR1612 PROTEIN"/>
    <property type="match status" value="1"/>
</dbReference>
<protein>
    <submittedName>
        <fullName evidence="3">Uma2 family endonuclease</fullName>
    </submittedName>
</protein>
<gene>
    <name evidence="3" type="ORF">H6G68_08080</name>
</gene>
<dbReference type="InterPro" id="IPR011335">
    <property type="entry name" value="Restrct_endonuc-II-like"/>
</dbReference>
<dbReference type="InterPro" id="IPR008538">
    <property type="entry name" value="Uma2"/>
</dbReference>
<dbReference type="SUPFAM" id="SSF52980">
    <property type="entry name" value="Restriction endonuclease-like"/>
    <property type="match status" value="1"/>
</dbReference>
<keyword evidence="3" id="KW-0540">Nuclease</keyword>
<evidence type="ECO:0000259" key="2">
    <source>
        <dbReference type="Pfam" id="PF05685"/>
    </source>
</evidence>
<proteinExistence type="predicted"/>
<accession>A0ABR8J038</accession>
<name>A0ABR8J038_9NOST</name>
<comment type="caution">
    <text evidence="3">The sequence shown here is derived from an EMBL/GenBank/DDBJ whole genome shotgun (WGS) entry which is preliminary data.</text>
</comment>
<dbReference type="Gene3D" id="3.90.1570.10">
    <property type="entry name" value="tt1808, chain A"/>
    <property type="match status" value="1"/>
</dbReference>
<sequence>MVQQAFSTELAAEPDISQIITEDDTPVDNFLSEKQQRLLTEVLYNAWLPPTESQTFIAAANVGVFYNIGLPPLVPDVFLSLDVTMPENWGEKKNRSYFNWQFGKAPDVVIEIVSNREGNELGSKLKDYARMGVWYYAIFDPLGMLGDQLLRIYQLGIRQYLETDDFYFPEVGLGLTLWEGVFEGKQDIWLRWCDKAGNILPTGTESAQQAQQEAQTAKQEAQTAKQEAQTAKQEAELAQQRTAQLEAQLRALGIEPQGNS</sequence>
<dbReference type="Pfam" id="PF05685">
    <property type="entry name" value="Uma2"/>
    <property type="match status" value="1"/>
</dbReference>
<feature type="domain" description="Putative restriction endonuclease" evidence="2">
    <location>
        <begin position="26"/>
        <end position="163"/>
    </location>
</feature>
<feature type="region of interest" description="Disordered" evidence="1">
    <location>
        <begin position="204"/>
        <end position="237"/>
    </location>
</feature>
<keyword evidence="3" id="KW-0255">Endonuclease</keyword>
<evidence type="ECO:0000313" key="4">
    <source>
        <dbReference type="Proteomes" id="UP000660381"/>
    </source>
</evidence>
<organism evidence="3 4">
    <name type="scientific">Anabaena catenula FACHB-362</name>
    <dbReference type="NCBI Taxonomy" id="2692877"/>
    <lineage>
        <taxon>Bacteria</taxon>
        <taxon>Bacillati</taxon>
        <taxon>Cyanobacteriota</taxon>
        <taxon>Cyanophyceae</taxon>
        <taxon>Nostocales</taxon>
        <taxon>Nostocaceae</taxon>
        <taxon>Anabaena</taxon>
    </lineage>
</organism>
<dbReference type="EMBL" id="JACJTQ010000008">
    <property type="protein sequence ID" value="MBD2691712.1"/>
    <property type="molecule type" value="Genomic_DNA"/>
</dbReference>
<dbReference type="CDD" id="cd06260">
    <property type="entry name" value="DUF820-like"/>
    <property type="match status" value="1"/>
</dbReference>
<keyword evidence="4" id="KW-1185">Reference proteome</keyword>
<evidence type="ECO:0000313" key="3">
    <source>
        <dbReference type="EMBL" id="MBD2691712.1"/>
    </source>
</evidence>
<feature type="compositionally biased region" description="Low complexity" evidence="1">
    <location>
        <begin position="207"/>
        <end position="237"/>
    </location>
</feature>
<dbReference type="Proteomes" id="UP000660381">
    <property type="component" value="Unassembled WGS sequence"/>
</dbReference>
<dbReference type="RefSeq" id="WP_190906158.1">
    <property type="nucleotide sequence ID" value="NZ_JACJTQ010000008.1"/>
</dbReference>
<dbReference type="InterPro" id="IPR012296">
    <property type="entry name" value="Nuclease_put_TT1808"/>
</dbReference>
<keyword evidence="3" id="KW-0378">Hydrolase</keyword>
<evidence type="ECO:0000256" key="1">
    <source>
        <dbReference type="SAM" id="MobiDB-lite"/>
    </source>
</evidence>
<reference evidence="3 4" key="1">
    <citation type="journal article" date="2020" name="ISME J.">
        <title>Comparative genomics reveals insights into cyanobacterial evolution and habitat adaptation.</title>
        <authorList>
            <person name="Chen M.Y."/>
            <person name="Teng W.K."/>
            <person name="Zhao L."/>
            <person name="Hu C.X."/>
            <person name="Zhou Y.K."/>
            <person name="Han B.P."/>
            <person name="Song L.R."/>
            <person name="Shu W.S."/>
        </authorList>
    </citation>
    <scope>NUCLEOTIDE SEQUENCE [LARGE SCALE GENOMIC DNA]</scope>
    <source>
        <strain evidence="3 4">FACHB-362</strain>
    </source>
</reference>